<proteinExistence type="predicted"/>
<protein>
    <submittedName>
        <fullName evidence="2">Uncharacterized protein</fullName>
    </submittedName>
</protein>
<organism evidence="2">
    <name type="scientific">Lotharella oceanica</name>
    <dbReference type="NCBI Taxonomy" id="641309"/>
    <lineage>
        <taxon>Eukaryota</taxon>
        <taxon>Sar</taxon>
        <taxon>Rhizaria</taxon>
        <taxon>Cercozoa</taxon>
        <taxon>Chlorarachniophyceae</taxon>
        <taxon>Lotharella</taxon>
    </lineage>
</organism>
<gene>
    <name evidence="2" type="ORF">LSP00402_LOCUS3256</name>
</gene>
<sequence>MSAAPTTASVGCLRDMLNLATFDSEISWRTRLKNSTNFDLFAPGLITLLDFDGIELWAMDSKTGDVVNIADTVRDETLLKWSWDSNSWKLAAGKGMIGRVFLTGVAEWENDISKVKESVFLRCPIAQRLKVKGVGCIPCEAPTGDQLVVFMYSRKELDFENNSKKEFVEEMIAQWMKNGKEKIKFHSTKKPVMQMVVKTGGKKGGKNANKTKLPSYERKPVTPIKVVTKEVKSVAGIDKDTPKQKRRR</sequence>
<feature type="region of interest" description="Disordered" evidence="1">
    <location>
        <begin position="199"/>
        <end position="219"/>
    </location>
</feature>
<reference evidence="2" key="1">
    <citation type="submission" date="2021-01" db="EMBL/GenBank/DDBJ databases">
        <authorList>
            <person name="Corre E."/>
            <person name="Pelletier E."/>
            <person name="Niang G."/>
            <person name="Scheremetjew M."/>
            <person name="Finn R."/>
            <person name="Kale V."/>
            <person name="Holt S."/>
            <person name="Cochrane G."/>
            <person name="Meng A."/>
            <person name="Brown T."/>
            <person name="Cohen L."/>
        </authorList>
    </citation>
    <scope>NUCLEOTIDE SEQUENCE</scope>
    <source>
        <strain evidence="2">CCMP622</strain>
    </source>
</reference>
<dbReference type="EMBL" id="HBHP01005257">
    <property type="protein sequence ID" value="CAD9750540.1"/>
    <property type="molecule type" value="Transcribed_RNA"/>
</dbReference>
<evidence type="ECO:0000256" key="1">
    <source>
        <dbReference type="SAM" id="MobiDB-lite"/>
    </source>
</evidence>
<evidence type="ECO:0000313" key="2">
    <source>
        <dbReference type="EMBL" id="CAD9750540.1"/>
    </source>
</evidence>
<name>A0A7S2THP7_9EUKA</name>
<dbReference type="AlphaFoldDB" id="A0A7S2THP7"/>
<accession>A0A7S2THP7</accession>